<protein>
    <submittedName>
        <fullName evidence="11">Resolvase</fullName>
    </submittedName>
</protein>
<dbReference type="GO" id="GO:0003677">
    <property type="term" value="F:DNA binding"/>
    <property type="evidence" value="ECO:0007669"/>
    <property type="project" value="UniProtKB-KW"/>
</dbReference>
<comment type="caution">
    <text evidence="11">The sequence shown here is derived from an EMBL/GenBank/DDBJ whole genome shotgun (WGS) entry which is preliminary data.</text>
</comment>
<organism evidence="11 12">
    <name type="scientific">Mycobacterium botniense</name>
    <dbReference type="NCBI Taxonomy" id="84962"/>
    <lineage>
        <taxon>Bacteria</taxon>
        <taxon>Bacillati</taxon>
        <taxon>Actinomycetota</taxon>
        <taxon>Actinomycetes</taxon>
        <taxon>Mycobacteriales</taxon>
        <taxon>Mycobacteriaceae</taxon>
        <taxon>Mycobacterium</taxon>
    </lineage>
</organism>
<proteinExistence type="inferred from homology"/>
<dbReference type="PANTHER" id="PTHR36172">
    <property type="match status" value="1"/>
</dbReference>
<evidence type="ECO:0000259" key="9">
    <source>
        <dbReference type="Pfam" id="PF07282"/>
    </source>
</evidence>
<evidence type="ECO:0000256" key="1">
    <source>
        <dbReference type="ARBA" id="ARBA00008761"/>
    </source>
</evidence>
<evidence type="ECO:0000313" key="12">
    <source>
        <dbReference type="Proteomes" id="UP000465361"/>
    </source>
</evidence>
<evidence type="ECO:0000313" key="11">
    <source>
        <dbReference type="EMBL" id="GFG76197.1"/>
    </source>
</evidence>
<reference evidence="11 12" key="1">
    <citation type="journal article" date="2019" name="Emerg. Microbes Infect.">
        <title>Comprehensive subspecies identification of 175 nontuberculous mycobacteria species based on 7547 genomic profiles.</title>
        <authorList>
            <person name="Matsumoto Y."/>
            <person name="Kinjo T."/>
            <person name="Motooka D."/>
            <person name="Nabeya D."/>
            <person name="Jung N."/>
            <person name="Uechi K."/>
            <person name="Horii T."/>
            <person name="Iida T."/>
            <person name="Fujita J."/>
            <person name="Nakamura S."/>
        </authorList>
    </citation>
    <scope>NUCLEOTIDE SEQUENCE [LARGE SCALE GENOMIC DNA]</scope>
    <source>
        <strain evidence="11 12">JCM 17322</strain>
    </source>
</reference>
<keyword evidence="2" id="KW-0815">Transposition</keyword>
<dbReference type="EMBL" id="BLKW01000004">
    <property type="protein sequence ID" value="GFG76197.1"/>
    <property type="molecule type" value="Genomic_DNA"/>
</dbReference>
<dbReference type="Pfam" id="PF07282">
    <property type="entry name" value="Cas12f1-like_TNB"/>
    <property type="match status" value="1"/>
</dbReference>
<gene>
    <name evidence="11" type="ORF">MBOT_35620</name>
</gene>
<dbReference type="InterPro" id="IPR010095">
    <property type="entry name" value="Cas12f1-like_TNB"/>
</dbReference>
<keyword evidence="12" id="KW-1185">Reference proteome</keyword>
<evidence type="ECO:0000256" key="4">
    <source>
        <dbReference type="ARBA" id="ARBA00022833"/>
    </source>
</evidence>
<dbReference type="Gene3D" id="1.10.287.2170">
    <property type="match status" value="1"/>
</dbReference>
<dbReference type="InterPro" id="IPR051491">
    <property type="entry name" value="Recombinase/Transposase-rel"/>
</dbReference>
<evidence type="ECO:0000256" key="2">
    <source>
        <dbReference type="ARBA" id="ARBA00022578"/>
    </source>
</evidence>
<evidence type="ECO:0000259" key="8">
    <source>
        <dbReference type="Pfam" id="PF01385"/>
    </source>
</evidence>
<feature type="compositionally biased region" description="Basic and acidic residues" evidence="7">
    <location>
        <begin position="516"/>
        <end position="533"/>
    </location>
</feature>
<sequence>MVEHRDRFCRFGSEYVEAAFAAQGRELVVVDSAEVDDDLVRDMTEILTSMCARRYGKRAAANRARHAAARRGRRRSGGGLMARFEVPEGWCVQAFRFTLDPAEDQARSLARHFGARRKAFNWTVATLKADIAAWRAGGVGIAKPSLRVLRKRWNTVKDEVCVNAETGQVWWPECSKEAYADGIGGAVDAYWNWQTSRAGTRAGKRVGFPRCKRKGRDADRVAFSTGAMRVEPDRRHLTLPVIGTVRTHENTRRVERLITTGRARVLAVSVRRNGTRIDASVRVVVHRPQHAKVAQPDSRVGVDVGVRRLATVATVDGTVIERVPNPRRLDAALGELRHVCCARSRCVKGSRQYRERTTEMSRLHRRVTDVRTHHLHVLTTRLAKTHGRIVVEGLDAAGMLRQKGLPGARARRRGLSDAALGTPRRHLSYTTVWYGSQLVVADRWFPSSKTCHACGHVRDIGWDDHWLCDACLASHQRDDNAAVTLARYQETISVVGPVGAAVKRGADPKTGPRPAGGREARKGRSRKAAEQPRDGVQVA</sequence>
<comment type="similarity">
    <text evidence="1">In the C-terminal section; belongs to the transposase 35 family.</text>
</comment>
<feature type="domain" description="Probable transposase IS891/IS1136/IS1341" evidence="8">
    <location>
        <begin position="284"/>
        <end position="401"/>
    </location>
</feature>
<dbReference type="InterPro" id="IPR053470">
    <property type="entry name" value="RNA-guided_DNA_endonuclease"/>
</dbReference>
<evidence type="ECO:0000259" key="10">
    <source>
        <dbReference type="Pfam" id="PF12323"/>
    </source>
</evidence>
<dbReference type="GO" id="GO:0006310">
    <property type="term" value="P:DNA recombination"/>
    <property type="evidence" value="ECO:0007669"/>
    <property type="project" value="UniProtKB-KW"/>
</dbReference>
<dbReference type="InterPro" id="IPR021027">
    <property type="entry name" value="Transposase_put_HTH"/>
</dbReference>
<name>A0A7I9Y2J1_9MYCO</name>
<dbReference type="Pfam" id="PF12323">
    <property type="entry name" value="HTH_OrfB_IS605"/>
    <property type="match status" value="1"/>
</dbReference>
<accession>A0A7I9Y2J1</accession>
<keyword evidence="3" id="KW-0479">Metal-binding</keyword>
<dbReference type="Pfam" id="PF01385">
    <property type="entry name" value="OrfB_IS605"/>
    <property type="match status" value="1"/>
</dbReference>
<keyword evidence="5" id="KW-0238">DNA-binding</keyword>
<feature type="domain" description="Transposase putative helix-turn-helix" evidence="10">
    <location>
        <begin position="93"/>
        <end position="128"/>
    </location>
</feature>
<keyword evidence="6" id="KW-0233">DNA recombination</keyword>
<dbReference type="InterPro" id="IPR001959">
    <property type="entry name" value="Transposase"/>
</dbReference>
<feature type="region of interest" description="Disordered" evidence="7">
    <location>
        <begin position="501"/>
        <end position="539"/>
    </location>
</feature>
<dbReference type="AlphaFoldDB" id="A0A7I9Y2J1"/>
<dbReference type="Proteomes" id="UP000465361">
    <property type="component" value="Unassembled WGS sequence"/>
</dbReference>
<dbReference type="GO" id="GO:0046872">
    <property type="term" value="F:metal ion binding"/>
    <property type="evidence" value="ECO:0007669"/>
    <property type="project" value="UniProtKB-KW"/>
</dbReference>
<dbReference type="NCBIfam" id="NF038280">
    <property type="entry name" value="IS607_TnpB"/>
    <property type="match status" value="1"/>
</dbReference>
<dbReference type="NCBIfam" id="NF040570">
    <property type="entry name" value="guided_TnpB"/>
    <property type="match status" value="1"/>
</dbReference>
<feature type="domain" description="Cas12f1-like TNB" evidence="9">
    <location>
        <begin position="424"/>
        <end position="483"/>
    </location>
</feature>
<evidence type="ECO:0000256" key="5">
    <source>
        <dbReference type="ARBA" id="ARBA00023125"/>
    </source>
</evidence>
<evidence type="ECO:0000256" key="7">
    <source>
        <dbReference type="SAM" id="MobiDB-lite"/>
    </source>
</evidence>
<dbReference type="PANTHER" id="PTHR36172:SF1">
    <property type="entry name" value="RESOLVASE-RELATED"/>
    <property type="match status" value="1"/>
</dbReference>
<keyword evidence="4" id="KW-0862">Zinc</keyword>
<evidence type="ECO:0000256" key="3">
    <source>
        <dbReference type="ARBA" id="ARBA00022723"/>
    </source>
</evidence>
<evidence type="ECO:0000256" key="6">
    <source>
        <dbReference type="ARBA" id="ARBA00023172"/>
    </source>
</evidence>
<dbReference type="GO" id="GO:0032196">
    <property type="term" value="P:transposition"/>
    <property type="evidence" value="ECO:0007669"/>
    <property type="project" value="UniProtKB-KW"/>
</dbReference>